<dbReference type="EMBL" id="DUMN01000371">
    <property type="protein sequence ID" value="HHV68553.1"/>
    <property type="molecule type" value="Genomic_DNA"/>
</dbReference>
<reference evidence="1 2" key="1">
    <citation type="journal article" date="2020" name="Biotechnol. Biofuels">
        <title>New insights from the biogas microbiome by comprehensive genome-resolved metagenomics of nearly 1600 species originating from multiple anaerobic digesters.</title>
        <authorList>
            <person name="Campanaro S."/>
            <person name="Treu L."/>
            <person name="Rodriguez-R L.M."/>
            <person name="Kovalovszki A."/>
            <person name="Ziels R.M."/>
            <person name="Maus I."/>
            <person name="Zhu X."/>
            <person name="Kougias P.G."/>
            <person name="Basile A."/>
            <person name="Luo G."/>
            <person name="Schluter A."/>
            <person name="Konstantinidis K.T."/>
            <person name="Angelidaki I."/>
        </authorList>
    </citation>
    <scope>NUCLEOTIDE SEQUENCE [LARGE SCALE GENOMIC DNA]</scope>
    <source>
        <strain evidence="1">AS04akNAM_66</strain>
    </source>
</reference>
<accession>A0A7V6PCS4</accession>
<evidence type="ECO:0000313" key="2">
    <source>
        <dbReference type="Proteomes" id="UP000551563"/>
    </source>
</evidence>
<dbReference type="Proteomes" id="UP000551563">
    <property type="component" value="Unassembled WGS sequence"/>
</dbReference>
<comment type="caution">
    <text evidence="1">The sequence shown here is derived from an EMBL/GenBank/DDBJ whole genome shotgun (WGS) entry which is preliminary data.</text>
</comment>
<proteinExistence type="predicted"/>
<name>A0A7V6PCS4_9HYPH</name>
<gene>
    <name evidence="1" type="ORF">GXX48_13030</name>
</gene>
<protein>
    <submittedName>
        <fullName evidence="1">Uncharacterized protein</fullName>
    </submittedName>
</protein>
<organism evidence="1 2">
    <name type="scientific">Brucella intermedia</name>
    <dbReference type="NCBI Taxonomy" id="94625"/>
    <lineage>
        <taxon>Bacteria</taxon>
        <taxon>Pseudomonadati</taxon>
        <taxon>Pseudomonadota</taxon>
        <taxon>Alphaproteobacteria</taxon>
        <taxon>Hyphomicrobiales</taxon>
        <taxon>Brucellaceae</taxon>
        <taxon>Brucella/Ochrobactrum group</taxon>
        <taxon>Brucella</taxon>
    </lineage>
</organism>
<sequence length="146" mass="16897">MTPRPPFRRNPNFKPLCYEIDVVLDFEGIATPEELDGEPLQQMALLLAYRESGRMRVLIWAHENMMSDWQFEAAFADSRMGGMDEWSDEEFCDYLAFLSRWKIGTPISFIEGVSDFDPVPEFSRKAQEILAISELDRARKAGEMVH</sequence>
<evidence type="ECO:0000313" key="1">
    <source>
        <dbReference type="EMBL" id="HHV68553.1"/>
    </source>
</evidence>
<dbReference type="AlphaFoldDB" id="A0A7V6PCS4"/>